<dbReference type="RefSeq" id="WP_419580531.1">
    <property type="nucleotide sequence ID" value="NZ_CP036432.1"/>
</dbReference>
<dbReference type="InterPro" id="IPR036034">
    <property type="entry name" value="PDZ_sf"/>
</dbReference>
<dbReference type="PROSITE" id="PS50106">
    <property type="entry name" value="PDZ"/>
    <property type="match status" value="1"/>
</dbReference>
<dbReference type="Gene3D" id="2.30.42.10">
    <property type="match status" value="1"/>
</dbReference>
<dbReference type="Proteomes" id="UP000318081">
    <property type="component" value="Chromosome"/>
</dbReference>
<dbReference type="EMBL" id="CP036432">
    <property type="protein sequence ID" value="QDV87271.1"/>
    <property type="molecule type" value="Genomic_DNA"/>
</dbReference>
<reference evidence="3 4" key="1">
    <citation type="submission" date="2019-02" db="EMBL/GenBank/DDBJ databases">
        <title>Deep-cultivation of Planctomycetes and their phenomic and genomic characterization uncovers novel biology.</title>
        <authorList>
            <person name="Wiegand S."/>
            <person name="Jogler M."/>
            <person name="Boedeker C."/>
            <person name="Pinto D."/>
            <person name="Vollmers J."/>
            <person name="Rivas-Marin E."/>
            <person name="Kohn T."/>
            <person name="Peeters S.H."/>
            <person name="Heuer A."/>
            <person name="Rast P."/>
            <person name="Oberbeckmann S."/>
            <person name="Bunk B."/>
            <person name="Jeske O."/>
            <person name="Meyerdierks A."/>
            <person name="Storesund J.E."/>
            <person name="Kallscheuer N."/>
            <person name="Luecker S."/>
            <person name="Lage O.M."/>
            <person name="Pohl T."/>
            <person name="Merkel B.J."/>
            <person name="Hornburger P."/>
            <person name="Mueller R.-W."/>
            <person name="Bruemmer F."/>
            <person name="Labrenz M."/>
            <person name="Spormann A.M."/>
            <person name="Op den Camp H."/>
            <person name="Overmann J."/>
            <person name="Amann R."/>
            <person name="Jetten M.S.M."/>
            <person name="Mascher T."/>
            <person name="Medema M.H."/>
            <person name="Devos D.P."/>
            <person name="Kaster A.-K."/>
            <person name="Ovreas L."/>
            <person name="Rohde M."/>
            <person name="Galperin M.Y."/>
            <person name="Jogler C."/>
        </authorList>
    </citation>
    <scope>NUCLEOTIDE SEQUENCE [LARGE SCALE GENOMIC DNA]</scope>
    <source>
        <strain evidence="3 4">TBK1r</strain>
    </source>
</reference>
<dbReference type="SMART" id="SM00228">
    <property type="entry name" value="PDZ"/>
    <property type="match status" value="1"/>
</dbReference>
<proteinExistence type="predicted"/>
<name>A0ABX5Y2U1_9BACT</name>
<evidence type="ECO:0000313" key="3">
    <source>
        <dbReference type="EMBL" id="QDV87271.1"/>
    </source>
</evidence>
<feature type="region of interest" description="Disordered" evidence="1">
    <location>
        <begin position="55"/>
        <end position="94"/>
    </location>
</feature>
<evidence type="ECO:0000256" key="1">
    <source>
        <dbReference type="SAM" id="MobiDB-lite"/>
    </source>
</evidence>
<sequence length="442" mass="48533">MVQRSLVHRLAENDLILDAPGKHRLDRYVAGLVWAASLILVGIPATAQVPTAQVPTGPAAAQSSKPPAAAALAEQNAEQNDTPPAADEPPRRVPRDERTLEYWASQLSHERFLRRQSARRHLIDGGLDSVPVLRDMLDGGDLETVENVILILAKVAEDEPPWQTDGALATLESIAATSFGTKATLAKSTLESFAESRGREARVQLSGAGVFIGIDTVALASRSTSHEIVRINRQFNGDIEALAWLRWIREIDFVVIEDAMATAETLAAVMKMPDLTTLVIADCELTVPAVQTLQQRSRLDAIELRYVRLNEELLTELTRVRLRDALHLMGTGVSEQRVERLRVEMPGLDITLRRGGFLGVMCRTTLQDTCEVSQVTPGSGAADAGLQAGDVVIRIDDAKITRFDDLQQQINTHIPGDEIAIRYRRGNEVFDTIATLKKQQNQ</sequence>
<keyword evidence="4" id="KW-1185">Reference proteome</keyword>
<protein>
    <submittedName>
        <fullName evidence="3">Serine endoprotease</fullName>
    </submittedName>
</protein>
<dbReference type="InterPro" id="IPR001478">
    <property type="entry name" value="PDZ"/>
</dbReference>
<dbReference type="Pfam" id="PF13180">
    <property type="entry name" value="PDZ_2"/>
    <property type="match status" value="1"/>
</dbReference>
<feature type="domain" description="PDZ" evidence="2">
    <location>
        <begin position="347"/>
        <end position="400"/>
    </location>
</feature>
<evidence type="ECO:0000313" key="4">
    <source>
        <dbReference type="Proteomes" id="UP000318081"/>
    </source>
</evidence>
<organism evidence="3 4">
    <name type="scientific">Stieleria magnilauensis</name>
    <dbReference type="NCBI Taxonomy" id="2527963"/>
    <lineage>
        <taxon>Bacteria</taxon>
        <taxon>Pseudomonadati</taxon>
        <taxon>Planctomycetota</taxon>
        <taxon>Planctomycetia</taxon>
        <taxon>Pirellulales</taxon>
        <taxon>Pirellulaceae</taxon>
        <taxon>Stieleria</taxon>
    </lineage>
</organism>
<dbReference type="CDD" id="cd06779">
    <property type="entry name" value="cpPDZ_Deg_HtrA-like"/>
    <property type="match status" value="1"/>
</dbReference>
<dbReference type="SUPFAM" id="SSF50156">
    <property type="entry name" value="PDZ domain-like"/>
    <property type="match status" value="1"/>
</dbReference>
<gene>
    <name evidence="3" type="ORF">TBK1r_63000</name>
</gene>
<evidence type="ECO:0000259" key="2">
    <source>
        <dbReference type="PROSITE" id="PS50106"/>
    </source>
</evidence>
<feature type="compositionally biased region" description="Low complexity" evidence="1">
    <location>
        <begin position="58"/>
        <end position="85"/>
    </location>
</feature>
<accession>A0ABX5Y2U1</accession>